<evidence type="ECO:0000313" key="3">
    <source>
        <dbReference type="Proteomes" id="UP000550401"/>
    </source>
</evidence>
<dbReference type="InterPro" id="IPR001387">
    <property type="entry name" value="Cro/C1-type_HTH"/>
</dbReference>
<feature type="domain" description="HTH cro/C1-type" evidence="1">
    <location>
        <begin position="18"/>
        <end position="73"/>
    </location>
</feature>
<proteinExistence type="predicted"/>
<dbReference type="EMBL" id="JACGXL010000009">
    <property type="protein sequence ID" value="MBA8889997.1"/>
    <property type="molecule type" value="Genomic_DNA"/>
</dbReference>
<dbReference type="SMART" id="SM00530">
    <property type="entry name" value="HTH_XRE"/>
    <property type="match status" value="1"/>
</dbReference>
<accession>A0A839EZ52</accession>
<dbReference type="GO" id="GO:0003677">
    <property type="term" value="F:DNA binding"/>
    <property type="evidence" value="ECO:0007669"/>
    <property type="project" value="InterPro"/>
</dbReference>
<comment type="caution">
    <text evidence="2">The sequence shown here is derived from an EMBL/GenBank/DDBJ whole genome shotgun (WGS) entry which is preliminary data.</text>
</comment>
<dbReference type="InterPro" id="IPR010982">
    <property type="entry name" value="Lambda_DNA-bd_dom_sf"/>
</dbReference>
<gene>
    <name evidence="2" type="ORF">FHW12_004244</name>
</gene>
<protein>
    <submittedName>
        <fullName evidence="2">Transcriptional regulator with XRE-family HTH domain</fullName>
    </submittedName>
</protein>
<dbReference type="Proteomes" id="UP000550401">
    <property type="component" value="Unassembled WGS sequence"/>
</dbReference>
<dbReference type="PROSITE" id="PS50943">
    <property type="entry name" value="HTH_CROC1"/>
    <property type="match status" value="1"/>
</dbReference>
<dbReference type="Gene3D" id="1.10.260.40">
    <property type="entry name" value="lambda repressor-like DNA-binding domains"/>
    <property type="match status" value="1"/>
</dbReference>
<dbReference type="CDD" id="cd00093">
    <property type="entry name" value="HTH_XRE"/>
    <property type="match status" value="1"/>
</dbReference>
<name>A0A839EZ52_9GAMM</name>
<organism evidence="2 3">
    <name type="scientific">Dokdonella fugitiva</name>
    <dbReference type="NCBI Taxonomy" id="328517"/>
    <lineage>
        <taxon>Bacteria</taxon>
        <taxon>Pseudomonadati</taxon>
        <taxon>Pseudomonadota</taxon>
        <taxon>Gammaproteobacteria</taxon>
        <taxon>Lysobacterales</taxon>
        <taxon>Rhodanobacteraceae</taxon>
        <taxon>Dokdonella</taxon>
    </lineage>
</organism>
<keyword evidence="3" id="KW-1185">Reference proteome</keyword>
<reference evidence="2 3" key="1">
    <citation type="submission" date="2020-07" db="EMBL/GenBank/DDBJ databases">
        <title>Genomic Encyclopedia of Type Strains, Phase IV (KMG-V): Genome sequencing to study the core and pangenomes of soil and plant-associated prokaryotes.</title>
        <authorList>
            <person name="Whitman W."/>
        </authorList>
    </citation>
    <scope>NUCLEOTIDE SEQUENCE [LARGE SCALE GENOMIC DNA]</scope>
    <source>
        <strain evidence="2 3">RH2WT43</strain>
    </source>
</reference>
<sequence>MKTMNSAYVPGARLCDRVRLSRVSSKLSQASLSRKLGVTASAVAQWESARGTTPGVDRIRKIASITGVSFEWLATGEGSAFERRTRGAQESPAVDLDCYAQDLAEELLLSHYRNMKRKARDALLSVAEALAHAAERGSPTVERR</sequence>
<dbReference type="AlphaFoldDB" id="A0A839EZ52"/>
<dbReference type="RefSeq" id="WP_182533026.1">
    <property type="nucleotide sequence ID" value="NZ_JACGXL010000009.1"/>
</dbReference>
<dbReference type="Pfam" id="PF01381">
    <property type="entry name" value="HTH_3"/>
    <property type="match status" value="1"/>
</dbReference>
<evidence type="ECO:0000259" key="1">
    <source>
        <dbReference type="PROSITE" id="PS50943"/>
    </source>
</evidence>
<evidence type="ECO:0000313" key="2">
    <source>
        <dbReference type="EMBL" id="MBA8889997.1"/>
    </source>
</evidence>
<dbReference type="SUPFAM" id="SSF47413">
    <property type="entry name" value="lambda repressor-like DNA-binding domains"/>
    <property type="match status" value="1"/>
</dbReference>